<reference evidence="1 2" key="1">
    <citation type="journal article" date="2022" name="DNA Res.">
        <title>Chromosomal-level genome assembly of the orchid tree Bauhinia variegata (Leguminosae; Cercidoideae) supports the allotetraploid origin hypothesis of Bauhinia.</title>
        <authorList>
            <person name="Zhong Y."/>
            <person name="Chen Y."/>
            <person name="Zheng D."/>
            <person name="Pang J."/>
            <person name="Liu Y."/>
            <person name="Luo S."/>
            <person name="Meng S."/>
            <person name="Qian L."/>
            <person name="Wei D."/>
            <person name="Dai S."/>
            <person name="Zhou R."/>
        </authorList>
    </citation>
    <scope>NUCLEOTIDE SEQUENCE [LARGE SCALE GENOMIC DNA]</scope>
    <source>
        <strain evidence="1">BV-YZ2020</strain>
    </source>
</reference>
<comment type="caution">
    <text evidence="1">The sequence shown here is derived from an EMBL/GenBank/DDBJ whole genome shotgun (WGS) entry which is preliminary data.</text>
</comment>
<evidence type="ECO:0000313" key="1">
    <source>
        <dbReference type="EMBL" id="KAI4301047.1"/>
    </source>
</evidence>
<proteinExistence type="predicted"/>
<name>A0ACB9KUS6_BAUVA</name>
<dbReference type="Proteomes" id="UP000828941">
    <property type="component" value="Chromosome 13"/>
</dbReference>
<accession>A0ACB9KUS6</accession>
<protein>
    <submittedName>
        <fullName evidence="1">Uncharacterized protein</fullName>
    </submittedName>
</protein>
<evidence type="ECO:0000313" key="2">
    <source>
        <dbReference type="Proteomes" id="UP000828941"/>
    </source>
</evidence>
<gene>
    <name evidence="1" type="ORF">L6164_034366</name>
</gene>
<sequence length="923" mass="104491">MASNIMGSSIAGSHSRNELHFCHDSNEENGGDYNERQWHSSDRAFSSSGSVAGKDFEGGKEFNANTEWTEREEKWELNRENRGDAKVDKVGEDEYLLSEARQPLWRIVPIPSSLINPYRIVIVLRLIILIFFIHFRILTPVNDALALWLLSVICEIWFSLFWVLEQFPKWFPIIHETYLDRLSIRFEREGEPNLLAPVDVFVSTADPLKEPPITTANAVLSVLSVDYPVEKINCYVSDDSASLLLFDTLSETSEFARQWVPFCKKYNIEPRAPEFYFSQKVDPLKDMVQPTFVKERRSMKREYEEFKVKLNALVAKAQKKPQEGWIMQDGTPWPGNNTNDHPGMIQIYLGSAGALDVESEQLPRLVYVSREKRPGYQDHTKAGAMNALVRVSAVLTNAPFVMNIDCDHYINNSKAIREAMCFFMDSQLRKELGFVQFPQRFDGIVGNDRYATHDVVFYDINMKGLNGIQGPVYVGTGCVFNRQALYGYDLQVCNEGPRMTRGDSENSMSEKKSARGFFSGLHTSKKKKMEKGSRSKFDHQEIEEELEEYDDLEKSSLISDKSFVKQFGQSPLFIASTLMEDGGLLEGVNTQLLIKEAIHVINCGYEQKTKWGKEIGWIYGSVTEDILTGFKMHCRGWKSIYCMPKRAAFKGYAPRNLADRLHQLLKRALGSTEILLSGNCPLWYGYSGNLKWLERLAYTNTIISPFTSIPLVAYCAIPAVCLLTGKFIIPIVSNVASILLMALLISIILTSILELRWSGVGIQDWWRYEQIWVIGGVSSHLFAVFLGLIKLVAGLDSNQAIMANAADNNELGQFKWTTILIPPTTLVILNIVGIVAGISDAINNGYASWGPFFGKLFLAIWVIMHLHPFLKGLMEKGKQNRTPTIIVLWSILLASVFSLIWIRIDPFLPKQIGPILKQCGVQC</sequence>
<keyword evidence="2" id="KW-1185">Reference proteome</keyword>
<organism evidence="1 2">
    <name type="scientific">Bauhinia variegata</name>
    <name type="common">Purple orchid tree</name>
    <name type="synonym">Phanera variegata</name>
    <dbReference type="NCBI Taxonomy" id="167791"/>
    <lineage>
        <taxon>Eukaryota</taxon>
        <taxon>Viridiplantae</taxon>
        <taxon>Streptophyta</taxon>
        <taxon>Embryophyta</taxon>
        <taxon>Tracheophyta</taxon>
        <taxon>Spermatophyta</taxon>
        <taxon>Magnoliopsida</taxon>
        <taxon>eudicotyledons</taxon>
        <taxon>Gunneridae</taxon>
        <taxon>Pentapetalae</taxon>
        <taxon>rosids</taxon>
        <taxon>fabids</taxon>
        <taxon>Fabales</taxon>
        <taxon>Fabaceae</taxon>
        <taxon>Cercidoideae</taxon>
        <taxon>Cercideae</taxon>
        <taxon>Bauhiniinae</taxon>
        <taxon>Bauhinia</taxon>
    </lineage>
</organism>
<dbReference type="EMBL" id="CM039438">
    <property type="protein sequence ID" value="KAI4301047.1"/>
    <property type="molecule type" value="Genomic_DNA"/>
</dbReference>